<name>A0A517N0P2_9BACT</name>
<sequence length="147" mass="16120">MESATIYSASPSALAKSDISAIGCVKKVRTDGGLLKKSTFFDVELADRVIRLNVMPQSETQAHFREFKGYVQHLHQTDPLDNYDEIRGYIDSLQQAYGLATDRDFGFESDVFSVLNGIAESLSGVIFLCDSLIDTEGMVIFGPLGDA</sequence>
<dbReference type="OrthoDB" id="10007059at2"/>
<reference evidence="1 2" key="1">
    <citation type="submission" date="2019-02" db="EMBL/GenBank/DDBJ databases">
        <title>Deep-cultivation of Planctomycetes and their phenomic and genomic characterization uncovers novel biology.</title>
        <authorList>
            <person name="Wiegand S."/>
            <person name="Jogler M."/>
            <person name="Boedeker C."/>
            <person name="Pinto D."/>
            <person name="Vollmers J."/>
            <person name="Rivas-Marin E."/>
            <person name="Kohn T."/>
            <person name="Peeters S.H."/>
            <person name="Heuer A."/>
            <person name="Rast P."/>
            <person name="Oberbeckmann S."/>
            <person name="Bunk B."/>
            <person name="Jeske O."/>
            <person name="Meyerdierks A."/>
            <person name="Storesund J.E."/>
            <person name="Kallscheuer N."/>
            <person name="Luecker S."/>
            <person name="Lage O.M."/>
            <person name="Pohl T."/>
            <person name="Merkel B.J."/>
            <person name="Hornburger P."/>
            <person name="Mueller R.-W."/>
            <person name="Bruemmer F."/>
            <person name="Labrenz M."/>
            <person name="Spormann A.M."/>
            <person name="Op den Camp H."/>
            <person name="Overmann J."/>
            <person name="Amann R."/>
            <person name="Jetten M.S.M."/>
            <person name="Mascher T."/>
            <person name="Medema M.H."/>
            <person name="Devos D.P."/>
            <person name="Kaster A.-K."/>
            <person name="Ovreas L."/>
            <person name="Rohde M."/>
            <person name="Galperin M.Y."/>
            <person name="Jogler C."/>
        </authorList>
    </citation>
    <scope>NUCLEOTIDE SEQUENCE [LARGE SCALE GENOMIC DNA]</scope>
    <source>
        <strain evidence="1 2">HG15A2</strain>
    </source>
</reference>
<evidence type="ECO:0000313" key="1">
    <source>
        <dbReference type="EMBL" id="QDT00674.1"/>
    </source>
</evidence>
<keyword evidence="2" id="KW-1185">Reference proteome</keyword>
<accession>A0A517N0P2</accession>
<gene>
    <name evidence="1" type="ORF">HG15A2_40130</name>
</gene>
<dbReference type="Proteomes" id="UP000319852">
    <property type="component" value="Chromosome"/>
</dbReference>
<evidence type="ECO:0000313" key="2">
    <source>
        <dbReference type="Proteomes" id="UP000319852"/>
    </source>
</evidence>
<dbReference type="AlphaFoldDB" id="A0A517N0P2"/>
<organism evidence="1 2">
    <name type="scientific">Adhaeretor mobilis</name>
    <dbReference type="NCBI Taxonomy" id="1930276"/>
    <lineage>
        <taxon>Bacteria</taxon>
        <taxon>Pseudomonadati</taxon>
        <taxon>Planctomycetota</taxon>
        <taxon>Planctomycetia</taxon>
        <taxon>Pirellulales</taxon>
        <taxon>Lacipirellulaceae</taxon>
        <taxon>Adhaeretor</taxon>
    </lineage>
</organism>
<protein>
    <submittedName>
        <fullName evidence="1">Uncharacterized protein</fullName>
    </submittedName>
</protein>
<dbReference type="EMBL" id="CP036263">
    <property type="protein sequence ID" value="QDT00674.1"/>
    <property type="molecule type" value="Genomic_DNA"/>
</dbReference>
<dbReference type="KEGG" id="amob:HG15A2_40130"/>
<proteinExistence type="predicted"/>
<dbReference type="RefSeq" id="WP_145062315.1">
    <property type="nucleotide sequence ID" value="NZ_CP036263.1"/>
</dbReference>